<name>A0A0E9XBD1_ANGAN</name>
<sequence length="20" mass="2165">MNIQNSGCSHAEHVIKILAV</sequence>
<dbReference type="EMBL" id="GBXM01009584">
    <property type="protein sequence ID" value="JAH98993.1"/>
    <property type="molecule type" value="Transcribed_RNA"/>
</dbReference>
<reference evidence="1" key="1">
    <citation type="submission" date="2014-11" db="EMBL/GenBank/DDBJ databases">
        <authorList>
            <person name="Amaro Gonzalez C."/>
        </authorList>
    </citation>
    <scope>NUCLEOTIDE SEQUENCE</scope>
</reference>
<reference evidence="1" key="2">
    <citation type="journal article" date="2015" name="Fish Shellfish Immunol.">
        <title>Early steps in the European eel (Anguilla anguilla)-Vibrio vulnificus interaction in the gills: Role of the RtxA13 toxin.</title>
        <authorList>
            <person name="Callol A."/>
            <person name="Pajuelo D."/>
            <person name="Ebbesson L."/>
            <person name="Teles M."/>
            <person name="MacKenzie S."/>
            <person name="Amaro C."/>
        </authorList>
    </citation>
    <scope>NUCLEOTIDE SEQUENCE</scope>
</reference>
<evidence type="ECO:0000313" key="1">
    <source>
        <dbReference type="EMBL" id="JAH98993.1"/>
    </source>
</evidence>
<organism evidence="1">
    <name type="scientific">Anguilla anguilla</name>
    <name type="common">European freshwater eel</name>
    <name type="synonym">Muraena anguilla</name>
    <dbReference type="NCBI Taxonomy" id="7936"/>
    <lineage>
        <taxon>Eukaryota</taxon>
        <taxon>Metazoa</taxon>
        <taxon>Chordata</taxon>
        <taxon>Craniata</taxon>
        <taxon>Vertebrata</taxon>
        <taxon>Euteleostomi</taxon>
        <taxon>Actinopterygii</taxon>
        <taxon>Neopterygii</taxon>
        <taxon>Teleostei</taxon>
        <taxon>Anguilliformes</taxon>
        <taxon>Anguillidae</taxon>
        <taxon>Anguilla</taxon>
    </lineage>
</organism>
<accession>A0A0E9XBD1</accession>
<proteinExistence type="predicted"/>
<protein>
    <submittedName>
        <fullName evidence="1">Uncharacterized protein</fullName>
    </submittedName>
</protein>
<dbReference type="AlphaFoldDB" id="A0A0E9XBD1"/>